<evidence type="ECO:0000313" key="5">
    <source>
        <dbReference type="Proteomes" id="UP001264335"/>
    </source>
</evidence>
<dbReference type="PANTHER" id="PTHR40078:SF1">
    <property type="entry name" value="INTEGRAL MEMBRANE PROTEIN"/>
    <property type="match status" value="1"/>
</dbReference>
<dbReference type="PANTHER" id="PTHR40078">
    <property type="entry name" value="INTEGRAL MEMBRANE PROTEIN-RELATED"/>
    <property type="match status" value="1"/>
</dbReference>
<keyword evidence="1" id="KW-0812">Transmembrane</keyword>
<feature type="transmembrane region" description="Helical" evidence="1">
    <location>
        <begin position="49"/>
        <end position="70"/>
    </location>
</feature>
<dbReference type="Proteomes" id="UP001260773">
    <property type="component" value="Unassembled WGS sequence"/>
</dbReference>
<reference evidence="2 5" key="1">
    <citation type="submission" date="2023-03" db="EMBL/GenBank/DDBJ databases">
        <authorList>
            <person name="Shen W."/>
            <person name="Cai J."/>
        </authorList>
    </citation>
    <scope>NUCLEOTIDE SEQUENCE</scope>
    <source>
        <strain evidence="2">P33-2</strain>
        <strain evidence="3 5">Y2</strain>
    </source>
</reference>
<organism evidence="2 4">
    <name type="scientific">Enterococcus avium</name>
    <name type="common">Streptococcus avium</name>
    <dbReference type="NCBI Taxonomy" id="33945"/>
    <lineage>
        <taxon>Bacteria</taxon>
        <taxon>Bacillati</taxon>
        <taxon>Bacillota</taxon>
        <taxon>Bacilli</taxon>
        <taxon>Lactobacillales</taxon>
        <taxon>Enterococcaceae</taxon>
        <taxon>Enterococcus</taxon>
    </lineage>
</organism>
<sequence>MSTSKYNLFIRATITVLGICFISFGIAWMRFSQFGTDPFVTMNIGISQFLGVEFGFIQMLSNLVLLAVMLKVTPKLIHLGTFLGIVVVGYLSDFLLTFLSFLPENYGWRLFAVAIGLVLCCFGVGVYMSADLGISPYDALGMVLEREMRGKFKYKEIRIVTDLCCVVTGFTLGAPIGLGTLLTAFFTGPLIAYFKKGIDSFLNTKLLQKPLS</sequence>
<dbReference type="EMBL" id="JARPWH010000113">
    <property type="protein sequence ID" value="MDT2404544.1"/>
    <property type="molecule type" value="Genomic_DNA"/>
</dbReference>
<dbReference type="RefSeq" id="WP_048721650.1">
    <property type="nucleotide sequence ID" value="NZ_CAXSQU010000081.1"/>
</dbReference>
<protein>
    <submittedName>
        <fullName evidence="2">YitT family protein</fullName>
    </submittedName>
</protein>
<feature type="transmembrane region" description="Helical" evidence="1">
    <location>
        <begin position="159"/>
        <end position="186"/>
    </location>
</feature>
<keyword evidence="1" id="KW-1133">Transmembrane helix</keyword>
<evidence type="ECO:0000256" key="1">
    <source>
        <dbReference type="SAM" id="Phobius"/>
    </source>
</evidence>
<gene>
    <name evidence="2" type="ORF">P7D43_19435</name>
    <name evidence="3" type="ORF">P7D79_21970</name>
</gene>
<keyword evidence="1" id="KW-0472">Membrane</keyword>
<dbReference type="InterPro" id="IPR038750">
    <property type="entry name" value="YczE/YyaS-like"/>
</dbReference>
<dbReference type="Proteomes" id="UP001264335">
    <property type="component" value="Unassembled WGS sequence"/>
</dbReference>
<evidence type="ECO:0000313" key="4">
    <source>
        <dbReference type="Proteomes" id="UP001260773"/>
    </source>
</evidence>
<feature type="transmembrane region" description="Helical" evidence="1">
    <location>
        <begin position="82"/>
        <end position="102"/>
    </location>
</feature>
<name>A0AAJ2IRL3_ENTAV</name>
<comment type="caution">
    <text evidence="2">The sequence shown here is derived from an EMBL/GenBank/DDBJ whole genome shotgun (WGS) entry which is preliminary data.</text>
</comment>
<feature type="transmembrane region" description="Helical" evidence="1">
    <location>
        <begin position="12"/>
        <end position="29"/>
    </location>
</feature>
<evidence type="ECO:0000313" key="2">
    <source>
        <dbReference type="EMBL" id="MDT2404544.1"/>
    </source>
</evidence>
<accession>A0AAJ2IRL3</accession>
<evidence type="ECO:0000313" key="3">
    <source>
        <dbReference type="EMBL" id="MDT2516893.1"/>
    </source>
</evidence>
<feature type="transmembrane region" description="Helical" evidence="1">
    <location>
        <begin position="108"/>
        <end position="128"/>
    </location>
</feature>
<dbReference type="AlphaFoldDB" id="A0AAJ2IRL3"/>
<dbReference type="EMBL" id="JARPWY010000115">
    <property type="protein sequence ID" value="MDT2516893.1"/>
    <property type="molecule type" value="Genomic_DNA"/>
</dbReference>
<proteinExistence type="predicted"/>
<dbReference type="Pfam" id="PF19700">
    <property type="entry name" value="DUF6198"/>
    <property type="match status" value="1"/>
</dbReference>